<dbReference type="Proteomes" id="UP000187455">
    <property type="component" value="Unassembled WGS sequence"/>
</dbReference>
<comment type="caution">
    <text evidence="2">The sequence shown here is derived from an EMBL/GenBank/DDBJ whole genome shotgun (WGS) entry which is preliminary data.</text>
</comment>
<feature type="region of interest" description="Disordered" evidence="1">
    <location>
        <begin position="1"/>
        <end position="30"/>
    </location>
</feature>
<protein>
    <submittedName>
        <fullName evidence="2">Uncharacterized protein</fullName>
    </submittedName>
</protein>
<keyword evidence="3" id="KW-1185">Reference proteome</keyword>
<sequence>MVGLTSENFTGVLKPKLDESSSKENPRSFVTGSPFNLTNWSKSSIRAGNSVEMDKKITLSLSFATSLKASTSR</sequence>
<reference evidence="2 3" key="1">
    <citation type="journal article" date="2016" name="Mol. Biol. Evol.">
        <title>Genome-Wide Survey of Gut Fungi (Harpellales) Reveals the First Horizontally Transferred Ubiquitin Gene from a Mosquito Host.</title>
        <authorList>
            <person name="Wang Y."/>
            <person name="White M.M."/>
            <person name="Kvist S."/>
            <person name="Moncalvo J.M."/>
        </authorList>
    </citation>
    <scope>NUCLEOTIDE SEQUENCE [LARGE SCALE GENOMIC DNA]</scope>
    <source>
        <strain evidence="2 3">ALG-7-W6</strain>
    </source>
</reference>
<gene>
    <name evidence="2" type="ORF">AYI68_g781</name>
</gene>
<name>A0A1R0H793_9FUNG</name>
<evidence type="ECO:0000313" key="3">
    <source>
        <dbReference type="Proteomes" id="UP000187455"/>
    </source>
</evidence>
<dbReference type="AlphaFoldDB" id="A0A1R0H793"/>
<accession>A0A1R0H793</accession>
<organism evidence="2 3">
    <name type="scientific">Smittium mucronatum</name>
    <dbReference type="NCBI Taxonomy" id="133383"/>
    <lineage>
        <taxon>Eukaryota</taxon>
        <taxon>Fungi</taxon>
        <taxon>Fungi incertae sedis</taxon>
        <taxon>Zoopagomycota</taxon>
        <taxon>Kickxellomycotina</taxon>
        <taxon>Harpellomycetes</taxon>
        <taxon>Harpellales</taxon>
        <taxon>Legeriomycetaceae</taxon>
        <taxon>Smittium</taxon>
    </lineage>
</organism>
<evidence type="ECO:0000256" key="1">
    <source>
        <dbReference type="SAM" id="MobiDB-lite"/>
    </source>
</evidence>
<evidence type="ECO:0000313" key="2">
    <source>
        <dbReference type="EMBL" id="OLY85045.1"/>
    </source>
</evidence>
<dbReference type="EMBL" id="LSSL01000264">
    <property type="protein sequence ID" value="OLY85045.1"/>
    <property type="molecule type" value="Genomic_DNA"/>
</dbReference>
<proteinExistence type="predicted"/>
<feature type="compositionally biased region" description="Basic and acidic residues" evidence="1">
    <location>
        <begin position="15"/>
        <end position="26"/>
    </location>
</feature>